<dbReference type="PROSITE" id="PS51318">
    <property type="entry name" value="TAT"/>
    <property type="match status" value="1"/>
</dbReference>
<dbReference type="NCBIfam" id="TIGR01409">
    <property type="entry name" value="TAT_signal_seq"/>
    <property type="match status" value="1"/>
</dbReference>
<dbReference type="PANTHER" id="PTHR30535:SF34">
    <property type="entry name" value="MOLYBDATE-BINDING PROTEIN MOLA"/>
    <property type="match status" value="1"/>
</dbReference>
<dbReference type="CDD" id="cd01142">
    <property type="entry name" value="TroA_e"/>
    <property type="match status" value="1"/>
</dbReference>
<dbReference type="Gene3D" id="1.20.58.2180">
    <property type="match status" value="1"/>
</dbReference>
<dbReference type="AlphaFoldDB" id="A0AAE4G0X7"/>
<comment type="caution">
    <text evidence="3">The sequence shown here is derived from an EMBL/GenBank/DDBJ whole genome shotgun (WGS) entry which is preliminary data.</text>
</comment>
<evidence type="ECO:0000313" key="3">
    <source>
        <dbReference type="EMBL" id="MDT0247736.1"/>
    </source>
</evidence>
<dbReference type="InterPro" id="IPR050902">
    <property type="entry name" value="ABC_Transporter_SBP"/>
</dbReference>
<sequence length="376" mass="40830">MTSLRSSSTPSTTFSSPSRRDLLKLAGAGAGSAVGLSLLAACGSKSSTSSKATGSSSASAGTQTITDMAGKQVEVPTNPTAYADGWYAHNEVTIMLTGAKGLVATHCDPKKFPWMYKVCPNMSKATSTFGDDFNFEDLAALNPQVIFDSKETLRDKAKEVGIPVVNCNFQTYEDMKKSITMTAQVFGGDAPKIAEKYNAELDQTVKDVKAKTDGLSDEQRPTVMHGNSVYTLNLDGTGTIIDEWIKTAGARNAVDTSTKGNAQAKFTMEQILTWNPDVIITGKAGEAEKILNDPNWASIKAVQDQKVYVNPKGVFGWDRYGVEELLQVQWVSALLHPDLFPDLKIEEKVKTFYKTYLNYSLTDDEVKLIMAGKDPQ</sequence>
<dbReference type="SUPFAM" id="SSF53807">
    <property type="entry name" value="Helical backbone' metal receptor"/>
    <property type="match status" value="1"/>
</dbReference>
<dbReference type="EMBL" id="JAMZMH010000001">
    <property type="protein sequence ID" value="MDT0247736.1"/>
    <property type="molecule type" value="Genomic_DNA"/>
</dbReference>
<dbReference type="PROSITE" id="PS50983">
    <property type="entry name" value="FE_B12_PBP"/>
    <property type="match status" value="1"/>
</dbReference>
<evidence type="ECO:0000259" key="2">
    <source>
        <dbReference type="PROSITE" id="PS50983"/>
    </source>
</evidence>
<protein>
    <submittedName>
        <fullName evidence="3">ABC transporter substrate-binding protein</fullName>
    </submittedName>
</protein>
<evidence type="ECO:0000313" key="4">
    <source>
        <dbReference type="Proteomes" id="UP001180729"/>
    </source>
</evidence>
<accession>A0AAE4G0X7</accession>
<dbReference type="Gene3D" id="3.40.50.1980">
    <property type="entry name" value="Nitrogenase molybdenum iron protein domain"/>
    <property type="match status" value="2"/>
</dbReference>
<feature type="domain" description="Fe/B12 periplasmic-binding" evidence="2">
    <location>
        <begin position="74"/>
        <end position="339"/>
    </location>
</feature>
<proteinExistence type="inferred from homology"/>
<reference evidence="3" key="1">
    <citation type="submission" date="2022-06" db="EMBL/GenBank/DDBJ databases">
        <title>Draft Genome Sequences of Three Actinomyces oris Strains, Isolated from Healthy Human Feces.</title>
        <authorList>
            <person name="Ye Y."/>
            <person name="Liu C."/>
            <person name="Zhao J."/>
            <person name="Xu J."/>
            <person name="Huang H."/>
            <person name="Wang B."/>
            <person name="Wei J."/>
            <person name="Jing X."/>
        </authorList>
    </citation>
    <scope>NUCLEOTIDE SEQUENCE</scope>
    <source>
        <strain evidence="3">CNGBCC1803368</strain>
    </source>
</reference>
<dbReference type="InterPro" id="IPR019546">
    <property type="entry name" value="TAT_signal_bac_arc"/>
</dbReference>
<evidence type="ECO:0000256" key="1">
    <source>
        <dbReference type="ARBA" id="ARBA00008814"/>
    </source>
</evidence>
<dbReference type="Proteomes" id="UP001180729">
    <property type="component" value="Unassembled WGS sequence"/>
</dbReference>
<dbReference type="Pfam" id="PF01497">
    <property type="entry name" value="Peripla_BP_2"/>
    <property type="match status" value="1"/>
</dbReference>
<dbReference type="RefSeq" id="WP_311372017.1">
    <property type="nucleotide sequence ID" value="NZ_JAMZMH010000001.1"/>
</dbReference>
<dbReference type="PANTHER" id="PTHR30535">
    <property type="entry name" value="VITAMIN B12-BINDING PROTEIN"/>
    <property type="match status" value="1"/>
</dbReference>
<name>A0AAE4G0X7_9ACTO</name>
<organism evidence="3 4">
    <name type="scientific">Actinomyces oris</name>
    <dbReference type="NCBI Taxonomy" id="544580"/>
    <lineage>
        <taxon>Bacteria</taxon>
        <taxon>Bacillati</taxon>
        <taxon>Actinomycetota</taxon>
        <taxon>Actinomycetes</taxon>
        <taxon>Actinomycetales</taxon>
        <taxon>Actinomycetaceae</taxon>
        <taxon>Actinomyces</taxon>
    </lineage>
</organism>
<gene>
    <name evidence="3" type="ORF">RMW62_01365</name>
</gene>
<comment type="similarity">
    <text evidence="1">Belongs to the bacterial solute-binding protein 8 family.</text>
</comment>
<dbReference type="InterPro" id="IPR002491">
    <property type="entry name" value="ABC_transptr_periplasmic_BD"/>
</dbReference>
<dbReference type="InterPro" id="IPR006311">
    <property type="entry name" value="TAT_signal"/>
</dbReference>